<protein>
    <submittedName>
        <fullName evidence="2">Transposase, IS30 family</fullName>
    </submittedName>
</protein>
<dbReference type="EMBL" id="AUZX01003159">
    <property type="protein sequence ID" value="EQD74676.1"/>
    <property type="molecule type" value="Genomic_DNA"/>
</dbReference>
<name>T1BPD0_9ZZZZ</name>
<dbReference type="PROSITE" id="PS50994">
    <property type="entry name" value="INTEGRASE"/>
    <property type="match status" value="1"/>
</dbReference>
<dbReference type="InterPro" id="IPR036397">
    <property type="entry name" value="RNaseH_sf"/>
</dbReference>
<dbReference type="Gene3D" id="3.30.420.10">
    <property type="entry name" value="Ribonuclease H-like superfamily/Ribonuclease H"/>
    <property type="match status" value="1"/>
</dbReference>
<dbReference type="GO" id="GO:0032196">
    <property type="term" value="P:transposition"/>
    <property type="evidence" value="ECO:0007669"/>
    <property type="project" value="TreeGrafter"/>
</dbReference>
<reference evidence="2" key="2">
    <citation type="journal article" date="2014" name="ISME J.">
        <title>Microbial stratification in low pH oxic and suboxic macroscopic growths along an acid mine drainage.</title>
        <authorList>
            <person name="Mendez-Garcia C."/>
            <person name="Mesa V."/>
            <person name="Sprenger R.R."/>
            <person name="Richter M."/>
            <person name="Diez M.S."/>
            <person name="Solano J."/>
            <person name="Bargiela R."/>
            <person name="Golyshina O.V."/>
            <person name="Manteca A."/>
            <person name="Ramos J.L."/>
            <person name="Gallego J.R."/>
            <person name="Llorente I."/>
            <person name="Martins Dos Santos V.A."/>
            <person name="Jensen O.N."/>
            <person name="Pelaez A.I."/>
            <person name="Sanchez J."/>
            <person name="Ferrer M."/>
        </authorList>
    </citation>
    <scope>NUCLEOTIDE SEQUENCE</scope>
</reference>
<dbReference type="SUPFAM" id="SSF53098">
    <property type="entry name" value="Ribonuclease H-like"/>
    <property type="match status" value="1"/>
</dbReference>
<dbReference type="GO" id="GO:0005829">
    <property type="term" value="C:cytosol"/>
    <property type="evidence" value="ECO:0007669"/>
    <property type="project" value="TreeGrafter"/>
</dbReference>
<dbReference type="AlphaFoldDB" id="T1BPD0"/>
<dbReference type="GO" id="GO:0015074">
    <property type="term" value="P:DNA integration"/>
    <property type="evidence" value="ECO:0007669"/>
    <property type="project" value="InterPro"/>
</dbReference>
<comment type="caution">
    <text evidence="2">The sequence shown here is derived from an EMBL/GenBank/DDBJ whole genome shotgun (WGS) entry which is preliminary data.</text>
</comment>
<dbReference type="InterPro" id="IPR001584">
    <property type="entry name" value="Integrase_cat-core"/>
</dbReference>
<dbReference type="InterPro" id="IPR053392">
    <property type="entry name" value="Transposase_IS30-like"/>
</dbReference>
<dbReference type="PANTHER" id="PTHR10948:SF23">
    <property type="entry name" value="TRANSPOSASE INSI FOR INSERTION SEQUENCE ELEMENT IS30A-RELATED"/>
    <property type="match status" value="1"/>
</dbReference>
<feature type="non-terminal residue" evidence="2">
    <location>
        <position position="274"/>
    </location>
</feature>
<accession>T1BPD0</accession>
<sequence length="274" mass="32146">MQSDTQLTGEQRYPIDAYHKAGWTQTRTAMQLRVHQSTIAREIRRNRGRRGYRAKQAQVFCEARRAGSDRARIGVREWQRVEALIRREGSPVQVRDRLAEEGQRPISHERIYPHRCEDQQAGGTRYRFLRGQRLRRKRYGRPERRGQLINRVSIEERPAIVERRSRIGDWEGDTLIGRHQRGVLVSLVERKSGYTVLTALPRRTAQAFREATVRLLRPHQARVHTLTLDNGKEGAQHERIARSLAARVYFAHPYCSWERGTHENTNGLIRQYFP</sequence>
<reference evidence="2" key="1">
    <citation type="submission" date="2013-08" db="EMBL/GenBank/DDBJ databases">
        <authorList>
            <person name="Mendez C."/>
            <person name="Richter M."/>
            <person name="Ferrer M."/>
            <person name="Sanchez J."/>
        </authorList>
    </citation>
    <scope>NUCLEOTIDE SEQUENCE</scope>
</reference>
<dbReference type="GO" id="GO:0003676">
    <property type="term" value="F:nucleic acid binding"/>
    <property type="evidence" value="ECO:0007669"/>
    <property type="project" value="InterPro"/>
</dbReference>
<dbReference type="NCBIfam" id="NF033563">
    <property type="entry name" value="transpos_IS30"/>
    <property type="match status" value="1"/>
</dbReference>
<dbReference type="GO" id="GO:0004803">
    <property type="term" value="F:transposase activity"/>
    <property type="evidence" value="ECO:0007669"/>
    <property type="project" value="TreeGrafter"/>
</dbReference>
<dbReference type="InterPro" id="IPR012337">
    <property type="entry name" value="RNaseH-like_sf"/>
</dbReference>
<organism evidence="2">
    <name type="scientific">mine drainage metagenome</name>
    <dbReference type="NCBI Taxonomy" id="410659"/>
    <lineage>
        <taxon>unclassified sequences</taxon>
        <taxon>metagenomes</taxon>
        <taxon>ecological metagenomes</taxon>
    </lineage>
</organism>
<dbReference type="PANTHER" id="PTHR10948">
    <property type="entry name" value="TRANSPOSASE"/>
    <property type="match status" value="1"/>
</dbReference>
<gene>
    <name evidence="2" type="ORF">B1A_04357</name>
</gene>
<proteinExistence type="predicted"/>
<evidence type="ECO:0000259" key="1">
    <source>
        <dbReference type="PROSITE" id="PS50994"/>
    </source>
</evidence>
<feature type="domain" description="Integrase catalytic" evidence="1">
    <location>
        <begin position="154"/>
        <end position="274"/>
    </location>
</feature>
<evidence type="ECO:0000313" key="2">
    <source>
        <dbReference type="EMBL" id="EQD74676.1"/>
    </source>
</evidence>
<dbReference type="InterPro" id="IPR051917">
    <property type="entry name" value="Transposase-Integrase"/>
</dbReference>